<accession>A0A179V812</accession>
<dbReference type="Gene3D" id="1.10.10.10">
    <property type="entry name" value="Winged helix-like DNA-binding domain superfamily/Winged helix DNA-binding domain"/>
    <property type="match status" value="1"/>
</dbReference>
<comment type="caution">
    <text evidence="10">The sequence shown here is derived from an EMBL/GenBank/DDBJ whole genome shotgun (WGS) entry which is preliminary data.</text>
</comment>
<dbReference type="CDD" id="cd00383">
    <property type="entry name" value="trans_reg_C"/>
    <property type="match status" value="1"/>
</dbReference>
<dbReference type="InterPro" id="IPR001789">
    <property type="entry name" value="Sig_transdc_resp-reg_receiver"/>
</dbReference>
<keyword evidence="3" id="KW-0805">Transcription regulation</keyword>
<gene>
    <name evidence="10" type="ORF">AWB85_13035</name>
</gene>
<keyword evidence="4 7" id="KW-0238">DNA-binding</keyword>
<dbReference type="PROSITE" id="PS50110">
    <property type="entry name" value="RESPONSE_REGULATORY"/>
    <property type="match status" value="1"/>
</dbReference>
<dbReference type="PANTHER" id="PTHR48111:SF4">
    <property type="entry name" value="DNA-BINDING DUAL TRANSCRIPTIONAL REGULATOR OMPR"/>
    <property type="match status" value="1"/>
</dbReference>
<evidence type="ECO:0000256" key="1">
    <source>
        <dbReference type="ARBA" id="ARBA00022553"/>
    </source>
</evidence>
<evidence type="ECO:0000256" key="3">
    <source>
        <dbReference type="ARBA" id="ARBA00023015"/>
    </source>
</evidence>
<evidence type="ECO:0000313" key="10">
    <source>
        <dbReference type="EMBL" id="OAT67095.1"/>
    </source>
</evidence>
<dbReference type="GO" id="GO:0000976">
    <property type="term" value="F:transcription cis-regulatory region binding"/>
    <property type="evidence" value="ECO:0007669"/>
    <property type="project" value="TreeGrafter"/>
</dbReference>
<dbReference type="SUPFAM" id="SSF52172">
    <property type="entry name" value="CheY-like"/>
    <property type="match status" value="1"/>
</dbReference>
<evidence type="ECO:0000256" key="5">
    <source>
        <dbReference type="ARBA" id="ARBA00023163"/>
    </source>
</evidence>
<reference evidence="10 11" key="1">
    <citation type="submission" date="2016-01" db="EMBL/GenBank/DDBJ databases">
        <title>Mycobacterium immunogenum strain CD11_6 genome sequencing and assembly.</title>
        <authorList>
            <person name="Kaur G."/>
            <person name="Nair G.R."/>
            <person name="Mayilraj S."/>
        </authorList>
    </citation>
    <scope>NUCLEOTIDE SEQUENCE [LARGE SCALE GENOMIC DNA]</scope>
    <source>
        <strain evidence="10 11">CD11-6</strain>
    </source>
</reference>
<dbReference type="PANTHER" id="PTHR48111">
    <property type="entry name" value="REGULATOR OF RPOS"/>
    <property type="match status" value="1"/>
</dbReference>
<evidence type="ECO:0000256" key="7">
    <source>
        <dbReference type="PROSITE-ProRule" id="PRU01091"/>
    </source>
</evidence>
<evidence type="ECO:0000256" key="2">
    <source>
        <dbReference type="ARBA" id="ARBA00023012"/>
    </source>
</evidence>
<organism evidence="10 11">
    <name type="scientific">Mycobacteroides immunogenum</name>
    <dbReference type="NCBI Taxonomy" id="83262"/>
    <lineage>
        <taxon>Bacteria</taxon>
        <taxon>Bacillati</taxon>
        <taxon>Actinomycetota</taxon>
        <taxon>Actinomycetes</taxon>
        <taxon>Mycobacteriales</taxon>
        <taxon>Mycobacteriaceae</taxon>
        <taxon>Mycobacteroides</taxon>
    </lineage>
</organism>
<feature type="modified residue" description="4-aspartylphosphate" evidence="6">
    <location>
        <position position="55"/>
    </location>
</feature>
<dbReference type="PROSITE" id="PS51755">
    <property type="entry name" value="OMPR_PHOB"/>
    <property type="match status" value="1"/>
</dbReference>
<dbReference type="Gene3D" id="3.40.50.2300">
    <property type="match status" value="1"/>
</dbReference>
<proteinExistence type="predicted"/>
<evidence type="ECO:0000256" key="6">
    <source>
        <dbReference type="PROSITE-ProRule" id="PRU00169"/>
    </source>
</evidence>
<dbReference type="InterPro" id="IPR036388">
    <property type="entry name" value="WH-like_DNA-bd_sf"/>
</dbReference>
<dbReference type="InterPro" id="IPR001867">
    <property type="entry name" value="OmpR/PhoB-type_DNA-bd"/>
</dbReference>
<dbReference type="GO" id="GO:0000156">
    <property type="term" value="F:phosphorelay response regulator activity"/>
    <property type="evidence" value="ECO:0007669"/>
    <property type="project" value="TreeGrafter"/>
</dbReference>
<evidence type="ECO:0000256" key="4">
    <source>
        <dbReference type="ARBA" id="ARBA00023125"/>
    </source>
</evidence>
<dbReference type="GO" id="GO:0006355">
    <property type="term" value="P:regulation of DNA-templated transcription"/>
    <property type="evidence" value="ECO:0007669"/>
    <property type="project" value="InterPro"/>
</dbReference>
<feature type="DNA-binding region" description="OmpR/PhoB-type" evidence="7">
    <location>
        <begin position="129"/>
        <end position="225"/>
    </location>
</feature>
<dbReference type="GO" id="GO:0032993">
    <property type="term" value="C:protein-DNA complex"/>
    <property type="evidence" value="ECO:0007669"/>
    <property type="project" value="TreeGrafter"/>
</dbReference>
<feature type="domain" description="OmpR/PhoB-type" evidence="9">
    <location>
        <begin position="129"/>
        <end position="225"/>
    </location>
</feature>
<dbReference type="FunFam" id="3.40.50.2300:FF:000001">
    <property type="entry name" value="DNA-binding response regulator PhoB"/>
    <property type="match status" value="1"/>
</dbReference>
<keyword evidence="2" id="KW-0902">Two-component regulatory system</keyword>
<dbReference type="Pfam" id="PF00486">
    <property type="entry name" value="Trans_reg_C"/>
    <property type="match status" value="1"/>
</dbReference>
<sequence length="227" mass="25460">MPSQRRILVVDDEPTICASISARLRAEGYAVDTEDNGLDAVRHCRENPPDLMVLDVMLPGIDGLEVCRQVQAHTPIPVLMLTARGTETDMLVGLGVGADDYLPKPFSMRVLVARVGALLRRTDRIAPPSTDMRIGQVRIDVSERRVYHRDDEVHLTRTEFDLLAYLADNPRVAISRDRLLDQVWGWSEGLPSGRRTVDSHIKALRRKLGQELIRTVHGIGYALEVPR</sequence>
<dbReference type="InterPro" id="IPR011006">
    <property type="entry name" value="CheY-like_superfamily"/>
</dbReference>
<evidence type="ECO:0000259" key="8">
    <source>
        <dbReference type="PROSITE" id="PS50110"/>
    </source>
</evidence>
<keyword evidence="1 6" id="KW-0597">Phosphoprotein</keyword>
<dbReference type="AlphaFoldDB" id="A0A179V812"/>
<dbReference type="SMART" id="SM00862">
    <property type="entry name" value="Trans_reg_C"/>
    <property type="match status" value="1"/>
</dbReference>
<feature type="domain" description="Response regulatory" evidence="8">
    <location>
        <begin position="6"/>
        <end position="119"/>
    </location>
</feature>
<dbReference type="EMBL" id="LQYE01000030">
    <property type="protein sequence ID" value="OAT67095.1"/>
    <property type="molecule type" value="Genomic_DNA"/>
</dbReference>
<name>A0A179V812_9MYCO</name>
<keyword evidence="5" id="KW-0804">Transcription</keyword>
<dbReference type="Gene3D" id="6.10.250.690">
    <property type="match status" value="1"/>
</dbReference>
<dbReference type="SMART" id="SM00448">
    <property type="entry name" value="REC"/>
    <property type="match status" value="1"/>
</dbReference>
<dbReference type="GO" id="GO:0005829">
    <property type="term" value="C:cytosol"/>
    <property type="evidence" value="ECO:0007669"/>
    <property type="project" value="TreeGrafter"/>
</dbReference>
<dbReference type="Pfam" id="PF00072">
    <property type="entry name" value="Response_reg"/>
    <property type="match status" value="1"/>
</dbReference>
<dbReference type="Proteomes" id="UP000186919">
    <property type="component" value="Unassembled WGS sequence"/>
</dbReference>
<protein>
    <submittedName>
        <fullName evidence="10">Two-component system response regulator</fullName>
    </submittedName>
</protein>
<dbReference type="InterPro" id="IPR039420">
    <property type="entry name" value="WalR-like"/>
</dbReference>
<evidence type="ECO:0000259" key="9">
    <source>
        <dbReference type="PROSITE" id="PS51755"/>
    </source>
</evidence>
<evidence type="ECO:0000313" key="11">
    <source>
        <dbReference type="Proteomes" id="UP000186919"/>
    </source>
</evidence>